<dbReference type="Proteomes" id="UP000284676">
    <property type="component" value="Unassembled WGS sequence"/>
</dbReference>
<keyword evidence="6 7" id="KW-0472">Membrane</keyword>
<evidence type="ECO:0000256" key="5">
    <source>
        <dbReference type="ARBA" id="ARBA00022989"/>
    </source>
</evidence>
<comment type="similarity">
    <text evidence="2">Belongs to the nucleobase:cation symporter-2 (NCS2) (TC 2.A.40) family. Azg-like subfamily.</text>
</comment>
<dbReference type="GO" id="GO:0012505">
    <property type="term" value="C:endomembrane system"/>
    <property type="evidence" value="ECO:0007669"/>
    <property type="project" value="UniProtKB-SubCell"/>
</dbReference>
<keyword evidence="5 7" id="KW-1133">Transmembrane helix</keyword>
<feature type="transmembrane region" description="Helical" evidence="7">
    <location>
        <begin position="286"/>
        <end position="308"/>
    </location>
</feature>
<dbReference type="GO" id="GO:0005886">
    <property type="term" value="C:plasma membrane"/>
    <property type="evidence" value="ECO:0007669"/>
    <property type="project" value="TreeGrafter"/>
</dbReference>
<feature type="transmembrane region" description="Helical" evidence="7">
    <location>
        <begin position="195"/>
        <end position="213"/>
    </location>
</feature>
<evidence type="ECO:0000256" key="7">
    <source>
        <dbReference type="SAM" id="Phobius"/>
    </source>
</evidence>
<dbReference type="PANTHER" id="PTHR43337:SF1">
    <property type="entry name" value="XANTHINE_URACIL PERMEASE C887.17-RELATED"/>
    <property type="match status" value="1"/>
</dbReference>
<name>A0A414PR54_FUSMR</name>
<keyword evidence="3" id="KW-0813">Transport</keyword>
<evidence type="ECO:0000313" key="8">
    <source>
        <dbReference type="EMBL" id="RHF70981.1"/>
    </source>
</evidence>
<feature type="transmembrane region" description="Helical" evidence="7">
    <location>
        <begin position="51"/>
        <end position="70"/>
    </location>
</feature>
<protein>
    <submittedName>
        <fullName evidence="8">NCS2 family permease</fullName>
    </submittedName>
</protein>
<dbReference type="GO" id="GO:0005345">
    <property type="term" value="F:purine nucleobase transmembrane transporter activity"/>
    <property type="evidence" value="ECO:0007669"/>
    <property type="project" value="TreeGrafter"/>
</dbReference>
<dbReference type="AlphaFoldDB" id="A0A414PR54"/>
<dbReference type="InterPro" id="IPR006043">
    <property type="entry name" value="NCS2"/>
</dbReference>
<gene>
    <name evidence="8" type="ORF">DW663_09395</name>
</gene>
<evidence type="ECO:0000256" key="3">
    <source>
        <dbReference type="ARBA" id="ARBA00022448"/>
    </source>
</evidence>
<dbReference type="RefSeq" id="WP_118234562.1">
    <property type="nucleotide sequence ID" value="NZ_JAQEHD010000018.1"/>
</dbReference>
<dbReference type="Pfam" id="PF00860">
    <property type="entry name" value="Xan_ur_permease"/>
    <property type="match status" value="1"/>
</dbReference>
<dbReference type="PANTHER" id="PTHR43337">
    <property type="entry name" value="XANTHINE/URACIL PERMEASE C887.17-RELATED"/>
    <property type="match status" value="1"/>
</dbReference>
<comment type="subcellular location">
    <subcellularLocation>
        <location evidence="1">Endomembrane system</location>
        <topology evidence="1">Multi-pass membrane protein</topology>
    </subcellularLocation>
</comment>
<evidence type="ECO:0000256" key="1">
    <source>
        <dbReference type="ARBA" id="ARBA00004127"/>
    </source>
</evidence>
<feature type="transmembrane region" description="Helical" evidence="7">
    <location>
        <begin position="328"/>
        <end position="358"/>
    </location>
</feature>
<organism evidence="8 9">
    <name type="scientific">Fusobacterium mortiferum</name>
    <dbReference type="NCBI Taxonomy" id="850"/>
    <lineage>
        <taxon>Bacteria</taxon>
        <taxon>Fusobacteriati</taxon>
        <taxon>Fusobacteriota</taxon>
        <taxon>Fusobacteriia</taxon>
        <taxon>Fusobacteriales</taxon>
        <taxon>Fusobacteriaceae</taxon>
        <taxon>Fusobacterium</taxon>
    </lineage>
</organism>
<feature type="transmembrane region" description="Helical" evidence="7">
    <location>
        <begin position="417"/>
        <end position="434"/>
    </location>
</feature>
<dbReference type="EMBL" id="QRHL01000019">
    <property type="protein sequence ID" value="RHF70981.1"/>
    <property type="molecule type" value="Genomic_DNA"/>
</dbReference>
<feature type="transmembrane region" description="Helical" evidence="7">
    <location>
        <begin position="128"/>
        <end position="150"/>
    </location>
</feature>
<comment type="caution">
    <text evidence="8">The sequence shown here is derived from an EMBL/GenBank/DDBJ whole genome shotgun (WGS) entry which is preliminary data.</text>
</comment>
<proteinExistence type="inferred from homology"/>
<evidence type="ECO:0000256" key="4">
    <source>
        <dbReference type="ARBA" id="ARBA00022692"/>
    </source>
</evidence>
<accession>A0A414PR54</accession>
<feature type="transmembrane region" description="Helical" evidence="7">
    <location>
        <begin position="379"/>
        <end position="405"/>
    </location>
</feature>
<evidence type="ECO:0000256" key="2">
    <source>
        <dbReference type="ARBA" id="ARBA00005697"/>
    </source>
</evidence>
<evidence type="ECO:0000256" key="6">
    <source>
        <dbReference type="ARBA" id="ARBA00023136"/>
    </source>
</evidence>
<keyword evidence="4 7" id="KW-0812">Transmembrane</keyword>
<feature type="transmembrane region" description="Helical" evidence="7">
    <location>
        <begin position="244"/>
        <end position="266"/>
    </location>
</feature>
<feature type="transmembrane region" description="Helical" evidence="7">
    <location>
        <begin position="75"/>
        <end position="94"/>
    </location>
</feature>
<sequence>MNFLEKQFKLKENGTDIKTELIAGLTTFATMAYVLATVPSIMSSAGFGKSGVLTMVIILCAITSIAMGIVTNRPFVLGPGLGSVAVYSVSMIIGEGISPAVASGVIFWEGLLFVIISFIGLRDIIVKLIPLSIKISISAGIGLFISLLGFRNAGIIIANAKKNVLGFGDLTTPTAILAIIGLIILLILEVRKIKGGVILAIILTTLIGIPMGVTKIPTSFLAAPGNPTDMIFNIDIMGALNIKYLPFLFALFIPDFFSTFGTVIGVGAKAGLLDKNGNLPGIEKCFYVDSISTVLGSLFCMPCMTTYLESASGVEAGGKTGLTAVATSFIFILMFLITPLALMIPSAATAPTLILMGVKMLGGMKNINYEDTTECVPAFLSVALTIFTNNVANGIAAAIIVYVILKIASGKHKELPLTMYPFAAVLCYYFYTLTM</sequence>
<dbReference type="InterPro" id="IPR045018">
    <property type="entry name" value="Azg-like"/>
</dbReference>
<evidence type="ECO:0000313" key="9">
    <source>
        <dbReference type="Proteomes" id="UP000284676"/>
    </source>
</evidence>
<feature type="transmembrane region" description="Helical" evidence="7">
    <location>
        <begin position="100"/>
        <end position="121"/>
    </location>
</feature>
<reference evidence="8 9" key="1">
    <citation type="submission" date="2018-08" db="EMBL/GenBank/DDBJ databases">
        <title>A genome reference for cultivated species of the human gut microbiota.</title>
        <authorList>
            <person name="Zou Y."/>
            <person name="Xue W."/>
            <person name="Luo G."/>
        </authorList>
    </citation>
    <scope>NUCLEOTIDE SEQUENCE [LARGE SCALE GENOMIC DNA]</scope>
    <source>
        <strain evidence="8 9">AM25-1</strain>
    </source>
</reference>
<feature type="transmembrane region" description="Helical" evidence="7">
    <location>
        <begin position="21"/>
        <end position="45"/>
    </location>
</feature>
<feature type="transmembrane region" description="Helical" evidence="7">
    <location>
        <begin position="170"/>
        <end position="188"/>
    </location>
</feature>